<dbReference type="Pfam" id="PF00078">
    <property type="entry name" value="RVT_1"/>
    <property type="match status" value="1"/>
</dbReference>
<dbReference type="SUPFAM" id="SSF53098">
    <property type="entry name" value="Ribonuclease H-like"/>
    <property type="match status" value="1"/>
</dbReference>
<feature type="domain" description="Reverse transcriptase" evidence="5">
    <location>
        <begin position="71"/>
        <end position="147"/>
    </location>
</feature>
<dbReference type="InterPro" id="IPR043128">
    <property type="entry name" value="Rev_trsase/Diguanyl_cyclase"/>
</dbReference>
<evidence type="ECO:0000256" key="4">
    <source>
        <dbReference type="ARBA" id="ARBA00039658"/>
    </source>
</evidence>
<evidence type="ECO:0000259" key="7">
    <source>
        <dbReference type="Pfam" id="PF17921"/>
    </source>
</evidence>
<dbReference type="InterPro" id="IPR012337">
    <property type="entry name" value="RNaseH-like_sf"/>
</dbReference>
<dbReference type="GO" id="GO:0006259">
    <property type="term" value="P:DNA metabolic process"/>
    <property type="evidence" value="ECO:0007669"/>
    <property type="project" value="UniProtKB-ARBA"/>
</dbReference>
<dbReference type="EMBL" id="JAROKS010000015">
    <property type="protein sequence ID" value="KAK1795660.1"/>
    <property type="molecule type" value="Genomic_DNA"/>
</dbReference>
<dbReference type="PANTHER" id="PTHR37984:SF5">
    <property type="entry name" value="PROTEIN NYNRIN-LIKE"/>
    <property type="match status" value="1"/>
</dbReference>
<protein>
    <recommendedName>
        <fullName evidence="4">Gypsy retrotransposon integrase-like protein 1</fullName>
        <ecNumber evidence="2">3.1.26.4</ecNumber>
    </recommendedName>
</protein>
<dbReference type="Pfam" id="PF17919">
    <property type="entry name" value="RT_RNaseH_2"/>
    <property type="match status" value="1"/>
</dbReference>
<dbReference type="InterPro" id="IPR036397">
    <property type="entry name" value="RNaseH_sf"/>
</dbReference>
<dbReference type="InterPro" id="IPR041588">
    <property type="entry name" value="Integrase_H2C2"/>
</dbReference>
<organism evidence="8 9">
    <name type="scientific">Electrophorus voltai</name>
    <dbReference type="NCBI Taxonomy" id="2609070"/>
    <lineage>
        <taxon>Eukaryota</taxon>
        <taxon>Metazoa</taxon>
        <taxon>Chordata</taxon>
        <taxon>Craniata</taxon>
        <taxon>Vertebrata</taxon>
        <taxon>Euteleostomi</taxon>
        <taxon>Actinopterygii</taxon>
        <taxon>Neopterygii</taxon>
        <taxon>Teleostei</taxon>
        <taxon>Ostariophysi</taxon>
        <taxon>Gymnotiformes</taxon>
        <taxon>Gymnotoidei</taxon>
        <taxon>Gymnotidae</taxon>
        <taxon>Electrophorus</taxon>
    </lineage>
</organism>
<proteinExistence type="inferred from homology"/>
<dbReference type="InterPro" id="IPR041577">
    <property type="entry name" value="RT_RNaseH_2"/>
</dbReference>
<dbReference type="SUPFAM" id="SSF56672">
    <property type="entry name" value="DNA/RNA polymerases"/>
    <property type="match status" value="1"/>
</dbReference>
<evidence type="ECO:0000259" key="5">
    <source>
        <dbReference type="Pfam" id="PF00078"/>
    </source>
</evidence>
<dbReference type="Pfam" id="PF17921">
    <property type="entry name" value="Integrase_H2C2"/>
    <property type="match status" value="1"/>
</dbReference>
<comment type="caution">
    <text evidence="8">The sequence shown here is derived from an EMBL/GenBank/DDBJ whole genome shotgun (WGS) entry which is preliminary data.</text>
</comment>
<dbReference type="PANTHER" id="PTHR37984">
    <property type="entry name" value="PROTEIN CBG26694"/>
    <property type="match status" value="1"/>
</dbReference>
<comment type="similarity">
    <text evidence="1">Belongs to the beta type-B retroviral polymerase family. HERV class-II K(HML-2) pol subfamily.</text>
</comment>
<evidence type="ECO:0000313" key="9">
    <source>
        <dbReference type="Proteomes" id="UP001239994"/>
    </source>
</evidence>
<dbReference type="InterPro" id="IPR043502">
    <property type="entry name" value="DNA/RNA_pol_sf"/>
</dbReference>
<dbReference type="EC" id="3.1.26.4" evidence="2"/>
<evidence type="ECO:0000256" key="2">
    <source>
        <dbReference type="ARBA" id="ARBA00012180"/>
    </source>
</evidence>
<dbReference type="Gene3D" id="1.10.340.70">
    <property type="match status" value="1"/>
</dbReference>
<evidence type="ECO:0000313" key="8">
    <source>
        <dbReference type="EMBL" id="KAK1795660.1"/>
    </source>
</evidence>
<sequence>MGQYIKEALQRGYVQPSTSPASAGVFFIKKRDWGLRPRVDYRGLNKLLVPYLYTLPLVPAVLEQLRGASLAIAPSIFQAYINEVLREFLGRSIIAYIDDILIYSPSWNQHVHDMRAIIQTLLQNRLYCKAKKCEFHHKGVDFLGYAIQEGHRFIKSFSLLARPLTDHLRGPVRKIKWTQEAETAFEELKNAVTTAPVLQQPDLERPFMVEVDASNVGAGAVLSQHMGERGGLRPIAYFSRKLSLAERNYGVGDQELLAMKLAFEEWRYWLEGARHPFTMYTDVLVYHVYKNLEYLQTTKRLNGRQARWSTIFSRFQFRVTDRPGEKNTRGDTLPWQHKAEARATSLEPVLSPTCFLASLEWELNRQIKVANPHPQCPANPLYVPPTHRGTLITWAHTSLGMGHPGATSTAQLIGARYWWPAMPKDVVRSHQPWSHLAVDFVTDLPVSEGNTSILSVVDRFSKMVRFIPLVALPTTLETADLLFCQVFRQFSLLKDIISEREITNLSSAHLKDIATFDMVYLM</sequence>
<dbReference type="InterPro" id="IPR050951">
    <property type="entry name" value="Retrovirus_Pol_polyprotein"/>
</dbReference>
<dbReference type="Gene3D" id="3.30.70.270">
    <property type="match status" value="2"/>
</dbReference>
<dbReference type="GO" id="GO:0004523">
    <property type="term" value="F:RNA-DNA hybrid ribonuclease activity"/>
    <property type="evidence" value="ECO:0007669"/>
    <property type="project" value="UniProtKB-EC"/>
</dbReference>
<name>A0AAD9DUC0_9TELE</name>
<evidence type="ECO:0000256" key="3">
    <source>
        <dbReference type="ARBA" id="ARBA00023268"/>
    </source>
</evidence>
<dbReference type="Gene3D" id="3.30.420.10">
    <property type="entry name" value="Ribonuclease H-like superfamily/Ribonuclease H"/>
    <property type="match status" value="1"/>
</dbReference>
<accession>A0AAD9DUC0</accession>
<feature type="domain" description="Reverse transcriptase/retrotransposon-derived protein RNase H-like" evidence="6">
    <location>
        <begin position="177"/>
        <end position="278"/>
    </location>
</feature>
<dbReference type="Gene3D" id="3.10.10.10">
    <property type="entry name" value="HIV Type 1 Reverse Transcriptase, subunit A, domain 1"/>
    <property type="match status" value="1"/>
</dbReference>
<keyword evidence="9" id="KW-1185">Reference proteome</keyword>
<reference evidence="8" key="1">
    <citation type="submission" date="2023-03" db="EMBL/GenBank/DDBJ databases">
        <title>Electrophorus voltai genome.</title>
        <authorList>
            <person name="Bian C."/>
        </authorList>
    </citation>
    <scope>NUCLEOTIDE SEQUENCE</scope>
    <source>
        <strain evidence="8">CB-2022</strain>
        <tissue evidence="8">Muscle</tissue>
    </source>
</reference>
<dbReference type="CDD" id="cd09274">
    <property type="entry name" value="RNase_HI_RT_Ty3"/>
    <property type="match status" value="1"/>
</dbReference>
<evidence type="ECO:0000256" key="1">
    <source>
        <dbReference type="ARBA" id="ARBA00010879"/>
    </source>
</evidence>
<dbReference type="Proteomes" id="UP001239994">
    <property type="component" value="Unassembled WGS sequence"/>
</dbReference>
<dbReference type="InterPro" id="IPR000477">
    <property type="entry name" value="RT_dom"/>
</dbReference>
<keyword evidence="3" id="KW-0511">Multifunctional enzyme</keyword>
<evidence type="ECO:0000259" key="6">
    <source>
        <dbReference type="Pfam" id="PF17919"/>
    </source>
</evidence>
<gene>
    <name evidence="8" type="ORF">P4O66_001153</name>
</gene>
<dbReference type="AlphaFoldDB" id="A0AAD9DUC0"/>
<dbReference type="FunFam" id="3.30.70.270:FF:000003">
    <property type="entry name" value="Transposon Ty3-G Gag-Pol polyprotein"/>
    <property type="match status" value="1"/>
</dbReference>
<dbReference type="GO" id="GO:0003676">
    <property type="term" value="F:nucleic acid binding"/>
    <property type="evidence" value="ECO:0007669"/>
    <property type="project" value="InterPro"/>
</dbReference>
<feature type="domain" description="Integrase zinc-binding" evidence="7">
    <location>
        <begin position="383"/>
        <end position="427"/>
    </location>
</feature>
<dbReference type="CDD" id="cd01647">
    <property type="entry name" value="RT_LTR"/>
    <property type="match status" value="1"/>
</dbReference>